<proteinExistence type="predicted"/>
<evidence type="ECO:0000256" key="1">
    <source>
        <dbReference type="ARBA" id="ARBA00023172"/>
    </source>
</evidence>
<organism evidence="3 4">
    <name type="scientific">Marinobacter iranensis</name>
    <dbReference type="NCBI Taxonomy" id="2962607"/>
    <lineage>
        <taxon>Bacteria</taxon>
        <taxon>Pseudomonadati</taxon>
        <taxon>Pseudomonadota</taxon>
        <taxon>Gammaproteobacteria</taxon>
        <taxon>Pseudomonadales</taxon>
        <taxon>Marinobacteraceae</taxon>
        <taxon>Marinobacter</taxon>
    </lineage>
</organism>
<dbReference type="PROSITE" id="PS51898">
    <property type="entry name" value="TYR_RECOMBINASE"/>
    <property type="match status" value="1"/>
</dbReference>
<dbReference type="SUPFAM" id="SSF56349">
    <property type="entry name" value="DNA breaking-rejoining enzymes"/>
    <property type="match status" value="1"/>
</dbReference>
<gene>
    <name evidence="3" type="ORF">NLU14_22365</name>
</gene>
<comment type="caution">
    <text evidence="3">The sequence shown here is derived from an EMBL/GenBank/DDBJ whole genome shotgun (WGS) entry which is preliminary data.</text>
</comment>
<sequence length="86" mass="10124">VYRKGSNDDTFKTPVFFRQDALSSLESYLQQREIRYHAPKREKALFLALANGKKEGSRMTKRAVQEMVIKYAKRFGKPYLSVHKLR</sequence>
<evidence type="ECO:0000259" key="2">
    <source>
        <dbReference type="PROSITE" id="PS51898"/>
    </source>
</evidence>
<reference evidence="3" key="1">
    <citation type="submission" date="2022-07" db="EMBL/GenBank/DDBJ databases">
        <title>Marinobacter iranensis a new bacterium isolate from a hipersaline lake in Iran.</title>
        <authorList>
            <person name="Mohammad A.M.A."/>
            <person name="Cristina S.-P."/>
            <person name="Antonio V."/>
        </authorList>
    </citation>
    <scope>NUCLEOTIDE SEQUENCE</scope>
    <source>
        <strain evidence="3">71-i</strain>
    </source>
</reference>
<feature type="domain" description="Tyr recombinase" evidence="2">
    <location>
        <begin position="1"/>
        <end position="86"/>
    </location>
</feature>
<dbReference type="InterPro" id="IPR002104">
    <property type="entry name" value="Integrase_catalytic"/>
</dbReference>
<name>A0ABT5YHC5_9GAMM</name>
<dbReference type="RefSeq" id="WP_420845099.1">
    <property type="nucleotide sequence ID" value="NZ_JANCMW010000280.1"/>
</dbReference>
<keyword evidence="4" id="KW-1185">Reference proteome</keyword>
<feature type="non-terminal residue" evidence="3">
    <location>
        <position position="1"/>
    </location>
</feature>
<feature type="non-terminal residue" evidence="3">
    <location>
        <position position="86"/>
    </location>
</feature>
<evidence type="ECO:0000313" key="4">
    <source>
        <dbReference type="Proteomes" id="UP001143391"/>
    </source>
</evidence>
<dbReference type="InterPro" id="IPR013762">
    <property type="entry name" value="Integrase-like_cat_sf"/>
</dbReference>
<protein>
    <recommendedName>
        <fullName evidence="2">Tyr recombinase domain-containing protein</fullName>
    </recommendedName>
</protein>
<accession>A0ABT5YHC5</accession>
<keyword evidence="1" id="KW-0233">DNA recombination</keyword>
<evidence type="ECO:0000313" key="3">
    <source>
        <dbReference type="EMBL" id="MDF0752974.1"/>
    </source>
</evidence>
<dbReference type="Gene3D" id="1.10.443.10">
    <property type="entry name" value="Intergrase catalytic core"/>
    <property type="match status" value="1"/>
</dbReference>
<dbReference type="InterPro" id="IPR011010">
    <property type="entry name" value="DNA_brk_join_enz"/>
</dbReference>
<dbReference type="Proteomes" id="UP001143391">
    <property type="component" value="Unassembled WGS sequence"/>
</dbReference>
<dbReference type="EMBL" id="JANCMW010000280">
    <property type="protein sequence ID" value="MDF0752974.1"/>
    <property type="molecule type" value="Genomic_DNA"/>
</dbReference>